<sequence>MQGCQCGGNKAQAAAVATSTAAAIPAAAAANATTFLNPCQHQLSVRYRTSDAAHAGPDEGKSFDLKNVSRDEKEPGNLPVPTAIAPVGSNPSPLQTIMSTTLTDPLATGNLKQTKGPTNIAHFYLIDSDTKVKTCAPCMYMQVQQPVQLPVTTLSFTTWNFIWKQQSILVGV</sequence>
<dbReference type="GeneID" id="64627185"/>
<feature type="compositionally biased region" description="Basic and acidic residues" evidence="1">
    <location>
        <begin position="52"/>
        <end position="75"/>
    </location>
</feature>
<proteinExistence type="predicted"/>
<reference evidence="2" key="1">
    <citation type="journal article" date="2020" name="New Phytol.">
        <title>Comparative genomics reveals dynamic genome evolution in host specialist ectomycorrhizal fungi.</title>
        <authorList>
            <person name="Lofgren L.A."/>
            <person name="Nguyen N.H."/>
            <person name="Vilgalys R."/>
            <person name="Ruytinx J."/>
            <person name="Liao H.L."/>
            <person name="Branco S."/>
            <person name="Kuo A."/>
            <person name="LaButti K."/>
            <person name="Lipzen A."/>
            <person name="Andreopoulos W."/>
            <person name="Pangilinan J."/>
            <person name="Riley R."/>
            <person name="Hundley H."/>
            <person name="Na H."/>
            <person name="Barry K."/>
            <person name="Grigoriev I.V."/>
            <person name="Stajich J.E."/>
            <person name="Kennedy P.G."/>
        </authorList>
    </citation>
    <scope>NUCLEOTIDE SEQUENCE</scope>
    <source>
        <strain evidence="2">MN1</strain>
    </source>
</reference>
<dbReference type="EMBL" id="JABBWG010000027">
    <property type="protein sequence ID" value="KAG1812254.1"/>
    <property type="molecule type" value="Genomic_DNA"/>
</dbReference>
<gene>
    <name evidence="2" type="ORF">BJ212DRAFT_1301752</name>
</gene>
<evidence type="ECO:0000313" key="2">
    <source>
        <dbReference type="EMBL" id="KAG1812254.1"/>
    </source>
</evidence>
<evidence type="ECO:0000313" key="3">
    <source>
        <dbReference type="Proteomes" id="UP000807769"/>
    </source>
</evidence>
<name>A0A9P7JAU8_9AGAM</name>
<dbReference type="AlphaFoldDB" id="A0A9P7JAU8"/>
<dbReference type="Proteomes" id="UP000807769">
    <property type="component" value="Unassembled WGS sequence"/>
</dbReference>
<protein>
    <submittedName>
        <fullName evidence="2">Uncharacterized protein</fullName>
    </submittedName>
</protein>
<keyword evidence="3" id="KW-1185">Reference proteome</keyword>
<feature type="region of interest" description="Disordered" evidence="1">
    <location>
        <begin position="52"/>
        <end position="90"/>
    </location>
</feature>
<dbReference type="RefSeq" id="XP_041190536.1">
    <property type="nucleotide sequence ID" value="XM_041333168.1"/>
</dbReference>
<organism evidence="2 3">
    <name type="scientific">Suillus subaureus</name>
    <dbReference type="NCBI Taxonomy" id="48587"/>
    <lineage>
        <taxon>Eukaryota</taxon>
        <taxon>Fungi</taxon>
        <taxon>Dikarya</taxon>
        <taxon>Basidiomycota</taxon>
        <taxon>Agaricomycotina</taxon>
        <taxon>Agaricomycetes</taxon>
        <taxon>Agaricomycetidae</taxon>
        <taxon>Boletales</taxon>
        <taxon>Suillineae</taxon>
        <taxon>Suillaceae</taxon>
        <taxon>Suillus</taxon>
    </lineage>
</organism>
<dbReference type="OrthoDB" id="2685925at2759"/>
<comment type="caution">
    <text evidence="2">The sequence shown here is derived from an EMBL/GenBank/DDBJ whole genome shotgun (WGS) entry which is preliminary data.</text>
</comment>
<evidence type="ECO:0000256" key="1">
    <source>
        <dbReference type="SAM" id="MobiDB-lite"/>
    </source>
</evidence>
<accession>A0A9P7JAU8</accession>